<protein>
    <recommendedName>
        <fullName evidence="3">DnaD domain-containing protein</fullName>
    </recommendedName>
</protein>
<dbReference type="EMBL" id="JBHTLT010000037">
    <property type="protein sequence ID" value="MFD1204983.1"/>
    <property type="molecule type" value="Genomic_DNA"/>
</dbReference>
<keyword evidence="2" id="KW-1185">Reference proteome</keyword>
<proteinExistence type="predicted"/>
<evidence type="ECO:0000313" key="2">
    <source>
        <dbReference type="Proteomes" id="UP001597231"/>
    </source>
</evidence>
<evidence type="ECO:0008006" key="3">
    <source>
        <dbReference type="Google" id="ProtNLM"/>
    </source>
</evidence>
<reference evidence="2" key="1">
    <citation type="journal article" date="2019" name="Int. J. Syst. Evol. Microbiol.">
        <title>The Global Catalogue of Microorganisms (GCM) 10K type strain sequencing project: providing services to taxonomists for standard genome sequencing and annotation.</title>
        <authorList>
            <consortium name="The Broad Institute Genomics Platform"/>
            <consortium name="The Broad Institute Genome Sequencing Center for Infectious Disease"/>
            <person name="Wu L."/>
            <person name="Ma J."/>
        </authorList>
    </citation>
    <scope>NUCLEOTIDE SEQUENCE [LARGE SCALE GENOMIC DNA]</scope>
    <source>
        <strain evidence="2">CCUG 53915</strain>
    </source>
</reference>
<dbReference type="RefSeq" id="WP_336822437.1">
    <property type="nucleotide sequence ID" value="NZ_JBHTLT010000037.1"/>
</dbReference>
<sequence length="245" mass="28888">MDNVKKNLNRELLADPNVRLLHSATWTIPIQEIEISYETVKRTPMDLLMKMLLIVFSKMQTDSVEEISDLLRVEPLFIEDMIKSMQYAKMIEKKPEYFSLTETGKEQLKLGIFIHPPEKEEKTAYYSSTHGEFLFGELKEGSEPLYRYAKEEVAVEKIEENQLRKAVDKLSATIEEEMLITVQSIRSVTELDMHTVPIFEYHLYHAAEDKMYARVWNSLSAQWDEQLAEEIMEKELSTWREHYKI</sequence>
<gene>
    <name evidence="1" type="ORF">ACFQ38_07690</name>
</gene>
<organism evidence="1 2">
    <name type="scientific">Sporosarcina contaminans</name>
    <dbReference type="NCBI Taxonomy" id="633403"/>
    <lineage>
        <taxon>Bacteria</taxon>
        <taxon>Bacillati</taxon>
        <taxon>Bacillota</taxon>
        <taxon>Bacilli</taxon>
        <taxon>Bacillales</taxon>
        <taxon>Caryophanaceae</taxon>
        <taxon>Sporosarcina</taxon>
    </lineage>
</organism>
<name>A0ABW3TYN2_9BACL</name>
<comment type="caution">
    <text evidence="1">The sequence shown here is derived from an EMBL/GenBank/DDBJ whole genome shotgun (WGS) entry which is preliminary data.</text>
</comment>
<accession>A0ABW3TYN2</accession>
<dbReference type="Proteomes" id="UP001597231">
    <property type="component" value="Unassembled WGS sequence"/>
</dbReference>
<evidence type="ECO:0000313" key="1">
    <source>
        <dbReference type="EMBL" id="MFD1204983.1"/>
    </source>
</evidence>